<feature type="domain" description="RNB" evidence="2">
    <location>
        <begin position="163"/>
        <end position="416"/>
    </location>
</feature>
<dbReference type="SUPFAM" id="SSF50249">
    <property type="entry name" value="Nucleic acid-binding proteins"/>
    <property type="match status" value="1"/>
</dbReference>
<protein>
    <recommendedName>
        <fullName evidence="1">DIS3-like exonuclease 1</fullName>
    </recommendedName>
</protein>
<evidence type="ECO:0000259" key="2">
    <source>
        <dbReference type="SMART" id="SM00955"/>
    </source>
</evidence>
<dbReference type="EMBL" id="MN739626">
    <property type="protein sequence ID" value="QHT16432.1"/>
    <property type="molecule type" value="Genomic_DNA"/>
</dbReference>
<dbReference type="InterPro" id="IPR050180">
    <property type="entry name" value="RNR_Ribonuclease"/>
</dbReference>
<dbReference type="InterPro" id="IPR041505">
    <property type="entry name" value="Dis3_CSD2"/>
</dbReference>
<dbReference type="GO" id="GO:0006402">
    <property type="term" value="P:mRNA catabolic process"/>
    <property type="evidence" value="ECO:0007669"/>
    <property type="project" value="TreeGrafter"/>
</dbReference>
<organism evidence="3">
    <name type="scientific">viral metagenome</name>
    <dbReference type="NCBI Taxonomy" id="1070528"/>
    <lineage>
        <taxon>unclassified sequences</taxon>
        <taxon>metagenomes</taxon>
        <taxon>organismal metagenomes</taxon>
    </lineage>
</organism>
<name>A0A6C0DJ99_9ZZZZ</name>
<reference evidence="3" key="1">
    <citation type="journal article" date="2020" name="Nature">
        <title>Giant virus diversity and host interactions through global metagenomics.</title>
        <authorList>
            <person name="Schulz F."/>
            <person name="Roux S."/>
            <person name="Paez-Espino D."/>
            <person name="Jungbluth S."/>
            <person name="Walsh D.A."/>
            <person name="Denef V.J."/>
            <person name="McMahon K.D."/>
            <person name="Konstantinidis K.T."/>
            <person name="Eloe-Fadrosh E.A."/>
            <person name="Kyrpides N.C."/>
            <person name="Woyke T."/>
        </authorList>
    </citation>
    <scope>NUCLEOTIDE SEQUENCE</scope>
    <source>
        <strain evidence="3">GVMAG-M-3300023174-189</strain>
    </source>
</reference>
<sequence>MSLETKDYIHFNIINEEGDCINTIEGVQSVIPALPGDKVMECGTFVKRGDHPPIVGILHLQSKVRYGMTSKGKPIYLFEPINKAYPVMITGCGEKGYNTNVIAIVMFEAWEKGSKFPRASLQRILGPCGELEVEKEMLLLRYSPWPLPKKAEISPRYIEQLERRSLIEGFTFNIDPPGCQDVDDIITISKMPDSKWQLTISITDVATAIEEGVPLDLYAKKVGQSLYPEGLEPKHMLPSSISTKDLSLLKGYYRNTISLSLVWSRENGIESSRWQCAKAIVDKAYTYKEAQNETMEEFQILKLVVEDLAKKPRETSEEWIETLMVYYNAEAGKILKGNCMGILRHHSEPDMEKFAALSAIDPMLEKMAFSAASYVPSDVEGRHWGLDTDTYAHASSPLRRYADLYNQRCLLYIFKNNDAKITQNPKSLSRQLNLLQKNSKSFDRDEFFLTTLAKAKQSVLEAIVIEINQEKQFIKVWVKEWNRIIRIKTIVGDGFVEAKDGARVLTTIKEKIKLSYHVNYEKAQWKDKIIFGIHNYI</sequence>
<dbReference type="PANTHER" id="PTHR23355">
    <property type="entry name" value="RIBONUCLEASE"/>
    <property type="match status" value="1"/>
</dbReference>
<evidence type="ECO:0000313" key="3">
    <source>
        <dbReference type="EMBL" id="QHT16432.1"/>
    </source>
</evidence>
<dbReference type="InterPro" id="IPR012340">
    <property type="entry name" value="NA-bd_OB-fold"/>
</dbReference>
<dbReference type="AlphaFoldDB" id="A0A6C0DJ99"/>
<dbReference type="InterPro" id="IPR001900">
    <property type="entry name" value="RNase_II/R"/>
</dbReference>
<dbReference type="GO" id="GO:0000175">
    <property type="term" value="F:3'-5'-RNA exonuclease activity"/>
    <property type="evidence" value="ECO:0007669"/>
    <property type="project" value="TreeGrafter"/>
</dbReference>
<dbReference type="PANTHER" id="PTHR23355:SF30">
    <property type="entry name" value="DIS3-LIKE EXONUCLEASE 1"/>
    <property type="match status" value="1"/>
</dbReference>
<dbReference type="Pfam" id="PF17849">
    <property type="entry name" value="OB_Dis3"/>
    <property type="match status" value="1"/>
</dbReference>
<dbReference type="Pfam" id="PF00773">
    <property type="entry name" value="RNB"/>
    <property type="match status" value="2"/>
</dbReference>
<dbReference type="GO" id="GO:0003723">
    <property type="term" value="F:RNA binding"/>
    <property type="evidence" value="ECO:0007669"/>
    <property type="project" value="InterPro"/>
</dbReference>
<dbReference type="SMART" id="SM00955">
    <property type="entry name" value="RNB"/>
    <property type="match status" value="1"/>
</dbReference>
<evidence type="ECO:0000256" key="1">
    <source>
        <dbReference type="ARBA" id="ARBA00016366"/>
    </source>
</evidence>
<accession>A0A6C0DJ99</accession>
<proteinExistence type="predicted"/>